<dbReference type="AlphaFoldDB" id="A0A510IEW8"/>
<evidence type="ECO:0000313" key="2">
    <source>
        <dbReference type="Proteomes" id="UP000315115"/>
    </source>
</evidence>
<geneLocation type="plasmid" evidence="2">
    <name>pam7 dna</name>
</geneLocation>
<name>A0A510IEW8_9VIBR</name>
<accession>A0A510IEW8</accession>
<evidence type="ECO:0000313" key="1">
    <source>
        <dbReference type="EMBL" id="BBL92334.1"/>
    </source>
</evidence>
<protein>
    <submittedName>
        <fullName evidence="1">Uncharacterized protein</fullName>
    </submittedName>
</protein>
<sequence length="202" mass="23172">MTLGLLVLSTTVSAEKYISSVDDLKLSNPYNNEITAEQLEVLMQGRLLGVYPGMPISDLKAKFPNINDSFDSDETGSVGASTNVRSFRHFHSAYKEVGLYDMICKESQKYPGRIGEVRFLIKNKATFLEVFNPYLTSTGKYDELMTRRFHSIPMGISRDHIYQMKLNLPITAEAENEFRYQQELKKSAEIFEKREMVNEVFQ</sequence>
<gene>
    <name evidence="1" type="ORF">VroAM7_49870</name>
</gene>
<organism evidence="1 2">
    <name type="scientific">Vibrio rotiferianus</name>
    <dbReference type="NCBI Taxonomy" id="190895"/>
    <lineage>
        <taxon>Bacteria</taxon>
        <taxon>Pseudomonadati</taxon>
        <taxon>Pseudomonadota</taxon>
        <taxon>Gammaproteobacteria</taxon>
        <taxon>Vibrionales</taxon>
        <taxon>Vibrionaceae</taxon>
        <taxon>Vibrio</taxon>
    </lineage>
</organism>
<reference evidence="2" key="1">
    <citation type="submission" date="2019-07" db="EMBL/GenBank/DDBJ databases">
        <title>Complete Genome Sequences of Vibrion rotiferianus strain AM7.</title>
        <authorList>
            <person name="Miyazaki K."/>
            <person name="Wiseschart A."/>
            <person name="Pootanakit K."/>
            <person name="Ishimori K."/>
            <person name="Kitahara K."/>
        </authorList>
    </citation>
    <scope>NUCLEOTIDE SEQUENCE [LARGE SCALE GENOMIC DNA]</scope>
    <source>
        <strain evidence="2">AM7</strain>
        <plasmid evidence="2">pam7 dna</plasmid>
    </source>
</reference>
<dbReference type="Proteomes" id="UP000315115">
    <property type="component" value="Plasmid pAM7"/>
</dbReference>
<proteinExistence type="predicted"/>
<dbReference type="EMBL" id="AP019800">
    <property type="protein sequence ID" value="BBL92334.1"/>
    <property type="molecule type" value="Genomic_DNA"/>
</dbReference>
<keyword evidence="1" id="KW-0614">Plasmid</keyword>